<evidence type="ECO:0000256" key="8">
    <source>
        <dbReference type="ARBA" id="ARBA00023170"/>
    </source>
</evidence>
<sequence>MCGVLKNHLADIGGDDTDNPVDILERIKLSAILQTNVIGFINDLESSYTIALLTLVGVNMMVITMTGMMVIINVHDPSQIIRYTAFNSGNIFHLFWCSWQGHNLIVQSESVFTSVYQNNWYRIPCKYQKMLLPLMMRSLTPCQITAGKLYVMSMNSFGGAMRMTLSFLTLLLSVR</sequence>
<keyword evidence="3" id="KW-0716">Sensory transduction</keyword>
<evidence type="ECO:0000256" key="10">
    <source>
        <dbReference type="SAM" id="Phobius"/>
    </source>
</evidence>
<name>A0A9R1TQ51_9HYME</name>
<evidence type="ECO:0000256" key="2">
    <source>
        <dbReference type="ARBA" id="ARBA00022475"/>
    </source>
</evidence>
<keyword evidence="11" id="KW-1185">Reference proteome</keyword>
<keyword evidence="8 12" id="KW-0675">Receptor</keyword>
<organism evidence="11 12">
    <name type="scientific">Fopius arisanus</name>
    <dbReference type="NCBI Taxonomy" id="64838"/>
    <lineage>
        <taxon>Eukaryota</taxon>
        <taxon>Metazoa</taxon>
        <taxon>Ecdysozoa</taxon>
        <taxon>Arthropoda</taxon>
        <taxon>Hexapoda</taxon>
        <taxon>Insecta</taxon>
        <taxon>Pterygota</taxon>
        <taxon>Neoptera</taxon>
        <taxon>Endopterygota</taxon>
        <taxon>Hymenoptera</taxon>
        <taxon>Apocrita</taxon>
        <taxon>Ichneumonoidea</taxon>
        <taxon>Braconidae</taxon>
        <taxon>Opiinae</taxon>
        <taxon>Fopius</taxon>
    </lineage>
</organism>
<dbReference type="PANTHER" id="PTHR21137:SF35">
    <property type="entry name" value="ODORANT RECEPTOR 19A-RELATED"/>
    <property type="match status" value="1"/>
</dbReference>
<dbReference type="GO" id="GO:0004984">
    <property type="term" value="F:olfactory receptor activity"/>
    <property type="evidence" value="ECO:0007669"/>
    <property type="project" value="InterPro"/>
</dbReference>
<evidence type="ECO:0000256" key="4">
    <source>
        <dbReference type="ARBA" id="ARBA00022692"/>
    </source>
</evidence>
<keyword evidence="7 10" id="KW-0472">Membrane</keyword>
<proteinExistence type="predicted"/>
<evidence type="ECO:0000256" key="3">
    <source>
        <dbReference type="ARBA" id="ARBA00022606"/>
    </source>
</evidence>
<dbReference type="AlphaFoldDB" id="A0A9R1TQ51"/>
<evidence type="ECO:0000256" key="7">
    <source>
        <dbReference type="ARBA" id="ARBA00023136"/>
    </source>
</evidence>
<reference evidence="12" key="1">
    <citation type="submission" date="2025-08" db="UniProtKB">
        <authorList>
            <consortium name="RefSeq"/>
        </authorList>
    </citation>
    <scope>IDENTIFICATION</scope>
    <source>
        <strain evidence="12">USDA-PBARC FA_bdor</strain>
        <tissue evidence="12">Whole organism</tissue>
    </source>
</reference>
<protein>
    <submittedName>
        <fullName evidence="12">Odorant receptor 85d</fullName>
    </submittedName>
</protein>
<dbReference type="GO" id="GO:0005886">
    <property type="term" value="C:plasma membrane"/>
    <property type="evidence" value="ECO:0007669"/>
    <property type="project" value="UniProtKB-SubCell"/>
</dbReference>
<dbReference type="OrthoDB" id="6614360at2759"/>
<dbReference type="Proteomes" id="UP000694866">
    <property type="component" value="Unplaced"/>
</dbReference>
<evidence type="ECO:0000256" key="5">
    <source>
        <dbReference type="ARBA" id="ARBA00022725"/>
    </source>
</evidence>
<evidence type="ECO:0000256" key="1">
    <source>
        <dbReference type="ARBA" id="ARBA00004651"/>
    </source>
</evidence>
<dbReference type="Pfam" id="PF02949">
    <property type="entry name" value="7tm_6"/>
    <property type="match status" value="1"/>
</dbReference>
<comment type="subcellular location">
    <subcellularLocation>
        <location evidence="1">Cell membrane</location>
        <topology evidence="1">Multi-pass membrane protein</topology>
    </subcellularLocation>
</comment>
<dbReference type="GO" id="GO:0007165">
    <property type="term" value="P:signal transduction"/>
    <property type="evidence" value="ECO:0007669"/>
    <property type="project" value="UniProtKB-KW"/>
</dbReference>
<keyword evidence="5" id="KW-0552">Olfaction</keyword>
<gene>
    <name evidence="12" type="primary">LOC105273044</name>
</gene>
<keyword evidence="9" id="KW-0807">Transducer</keyword>
<dbReference type="GO" id="GO:0005549">
    <property type="term" value="F:odorant binding"/>
    <property type="evidence" value="ECO:0007669"/>
    <property type="project" value="InterPro"/>
</dbReference>
<keyword evidence="6 10" id="KW-1133">Transmembrane helix</keyword>
<evidence type="ECO:0000256" key="6">
    <source>
        <dbReference type="ARBA" id="ARBA00022989"/>
    </source>
</evidence>
<evidence type="ECO:0000313" key="11">
    <source>
        <dbReference type="Proteomes" id="UP000694866"/>
    </source>
</evidence>
<feature type="transmembrane region" description="Helical" evidence="10">
    <location>
        <begin position="50"/>
        <end position="72"/>
    </location>
</feature>
<dbReference type="PANTHER" id="PTHR21137">
    <property type="entry name" value="ODORANT RECEPTOR"/>
    <property type="match status" value="1"/>
</dbReference>
<dbReference type="RefSeq" id="XP_011313580.1">
    <property type="nucleotide sequence ID" value="XM_011315278.1"/>
</dbReference>
<accession>A0A9R1TQ51</accession>
<evidence type="ECO:0000256" key="9">
    <source>
        <dbReference type="ARBA" id="ARBA00023224"/>
    </source>
</evidence>
<dbReference type="InterPro" id="IPR004117">
    <property type="entry name" value="7tm6_olfct_rcpt"/>
</dbReference>
<dbReference type="KEGG" id="fas:105273044"/>
<keyword evidence="4 10" id="KW-0812">Transmembrane</keyword>
<dbReference type="GeneID" id="105273044"/>
<keyword evidence="2" id="KW-1003">Cell membrane</keyword>
<evidence type="ECO:0000313" key="12">
    <source>
        <dbReference type="RefSeq" id="XP_011313580.1"/>
    </source>
</evidence>